<evidence type="ECO:0000313" key="3">
    <source>
        <dbReference type="EMBL" id="KAB8288857.1"/>
    </source>
</evidence>
<name>A0A5N6JM59_MONLA</name>
<evidence type="ECO:0000313" key="4">
    <source>
        <dbReference type="Proteomes" id="UP000326757"/>
    </source>
</evidence>
<gene>
    <name evidence="3" type="ORF">EYC80_010760</name>
</gene>
<proteinExistence type="predicted"/>
<evidence type="ECO:0000256" key="2">
    <source>
        <dbReference type="SAM" id="MobiDB-lite"/>
    </source>
</evidence>
<accession>A0A5N6JM59</accession>
<protein>
    <submittedName>
        <fullName evidence="3">Uncharacterized protein</fullName>
    </submittedName>
</protein>
<dbReference type="EMBL" id="VIGI01000023">
    <property type="protein sequence ID" value="KAB8288857.1"/>
    <property type="molecule type" value="Genomic_DNA"/>
</dbReference>
<dbReference type="Proteomes" id="UP000326757">
    <property type="component" value="Unassembled WGS sequence"/>
</dbReference>
<sequence length="129" mass="14774">MSPASRPSNSTAIPPPRPAITVSSSLSSTLEPFSHFQDSCEKQIAESEKLRESLETVKDAYAIVYKPIAQKLLNLQKILNDCQNRILDYKSEQLREDELEKKQALILCLEREIASLNRIEPELQQYNWI</sequence>
<evidence type="ECO:0000256" key="1">
    <source>
        <dbReference type="SAM" id="Coils"/>
    </source>
</evidence>
<feature type="region of interest" description="Disordered" evidence="2">
    <location>
        <begin position="1"/>
        <end position="21"/>
    </location>
</feature>
<keyword evidence="4" id="KW-1185">Reference proteome</keyword>
<feature type="compositionally biased region" description="Polar residues" evidence="2">
    <location>
        <begin position="1"/>
        <end position="12"/>
    </location>
</feature>
<keyword evidence="1" id="KW-0175">Coiled coil</keyword>
<organism evidence="3 4">
    <name type="scientific">Monilinia laxa</name>
    <name type="common">Brown rot fungus</name>
    <name type="synonym">Sclerotinia laxa</name>
    <dbReference type="NCBI Taxonomy" id="61186"/>
    <lineage>
        <taxon>Eukaryota</taxon>
        <taxon>Fungi</taxon>
        <taxon>Dikarya</taxon>
        <taxon>Ascomycota</taxon>
        <taxon>Pezizomycotina</taxon>
        <taxon>Leotiomycetes</taxon>
        <taxon>Helotiales</taxon>
        <taxon>Sclerotiniaceae</taxon>
        <taxon>Monilinia</taxon>
    </lineage>
</organism>
<feature type="coiled-coil region" evidence="1">
    <location>
        <begin position="40"/>
        <end position="119"/>
    </location>
</feature>
<dbReference type="AlphaFoldDB" id="A0A5N6JM59"/>
<comment type="caution">
    <text evidence="3">The sequence shown here is derived from an EMBL/GenBank/DDBJ whole genome shotgun (WGS) entry which is preliminary data.</text>
</comment>
<reference evidence="3 4" key="1">
    <citation type="submission" date="2019-06" db="EMBL/GenBank/DDBJ databases">
        <title>Genome Sequence of the Brown Rot Fungal Pathogen Monilinia laxa.</title>
        <authorList>
            <person name="De Miccolis Angelini R.M."/>
            <person name="Landi L."/>
            <person name="Abate D."/>
            <person name="Pollastro S."/>
            <person name="Romanazzi G."/>
            <person name="Faretra F."/>
        </authorList>
    </citation>
    <scope>NUCLEOTIDE SEQUENCE [LARGE SCALE GENOMIC DNA]</scope>
    <source>
        <strain evidence="3 4">Mlax316</strain>
    </source>
</reference>